<dbReference type="InterPro" id="IPR051607">
    <property type="entry name" value="Metallo-dep_hydrolases"/>
</dbReference>
<dbReference type="GO" id="GO:0006147">
    <property type="term" value="P:guanine catabolic process"/>
    <property type="evidence" value="ECO:0007669"/>
    <property type="project" value="EnsemblFungi"/>
</dbReference>
<dbReference type="InterPro" id="IPR011059">
    <property type="entry name" value="Metal-dep_hydrolase_composite"/>
</dbReference>
<evidence type="ECO:0000256" key="3">
    <source>
        <dbReference type="ARBA" id="ARBA00006745"/>
    </source>
</evidence>
<comment type="cofactor">
    <cofactor evidence="1">
        <name>Zn(2+)</name>
        <dbReference type="ChEBI" id="CHEBI:29105"/>
    </cofactor>
</comment>
<keyword evidence="7" id="KW-0862">Zinc</keyword>
<dbReference type="STRING" id="1081109.A0A168AQ32"/>
<evidence type="ECO:0000313" key="14">
    <source>
        <dbReference type="Proteomes" id="UP000078544"/>
    </source>
</evidence>
<evidence type="ECO:0000256" key="6">
    <source>
        <dbReference type="ARBA" id="ARBA00022801"/>
    </source>
</evidence>
<dbReference type="Pfam" id="PF01979">
    <property type="entry name" value="Amidohydro_1"/>
    <property type="match status" value="1"/>
</dbReference>
<keyword evidence="6" id="KW-0378">Hydrolase</keyword>
<dbReference type="EMBL" id="AZGY01000011">
    <property type="protein sequence ID" value="KZZ94196.1"/>
    <property type="molecule type" value="Genomic_DNA"/>
</dbReference>
<dbReference type="InterPro" id="IPR006680">
    <property type="entry name" value="Amidohydro-rel"/>
</dbReference>
<dbReference type="Gene3D" id="2.30.40.10">
    <property type="entry name" value="Urease, subunit C, domain 1"/>
    <property type="match status" value="1"/>
</dbReference>
<keyword evidence="5" id="KW-0479">Metal-binding</keyword>
<sequence>MRKKVEDHNVFRQILLGTFIHSKSRTELEYMHNAAVAVNSHGTIAAVALGCDSLEDAKEKVLRETGWSDEEDDNDDEGEIHVYPNVGIFGKSTLLDWLAKYTFPLEASLSDLAKAKRVYTACVRRTLAHGTTTATYYATIDVPATNLLADLCLSLGQRAFVGRVCMDRADICPEFYRDASTQASLDATRKTIAHIDRIDPGYELISPILTPRFAPSCSDASMDGLTQLHKDRQIPVQTHISENKGELQLVKDLFPESSSYADVYDTHGLLTRKTVLAHGVHLSDAEASLIASRESKISHCPCSNSSLTSGEARVRWLWEKGIEVGLGTDMSGGYSPSILEAARQATLTSRHLAMQMQEGEDREKCKLSVEEALFLATRGGARCLGLADKIGGFEVGKQLDAQLITLGTVDENGLRAGEEESVHDAGNVDVFGWESWDEKVAKWLYNGDDRNTKKVWVKGRLVHSRR</sequence>
<evidence type="ECO:0000256" key="8">
    <source>
        <dbReference type="ARBA" id="ARBA00051148"/>
    </source>
</evidence>
<dbReference type="GO" id="GO:0008892">
    <property type="term" value="F:guanine deaminase activity"/>
    <property type="evidence" value="ECO:0007669"/>
    <property type="project" value="UniProtKB-EC"/>
</dbReference>
<evidence type="ECO:0000256" key="2">
    <source>
        <dbReference type="ARBA" id="ARBA00004984"/>
    </source>
</evidence>
<dbReference type="SUPFAM" id="SSF51556">
    <property type="entry name" value="Metallo-dependent hydrolases"/>
    <property type="match status" value="1"/>
</dbReference>
<gene>
    <name evidence="13" type="ORF">AAL_05163</name>
</gene>
<dbReference type="Gene3D" id="3.20.20.140">
    <property type="entry name" value="Metal-dependent hydrolases"/>
    <property type="match status" value="1"/>
</dbReference>
<evidence type="ECO:0000256" key="11">
    <source>
        <dbReference type="ARBA" id="ARBA00083147"/>
    </source>
</evidence>
<dbReference type="GO" id="GO:0005829">
    <property type="term" value="C:cytosol"/>
    <property type="evidence" value="ECO:0007669"/>
    <property type="project" value="TreeGrafter"/>
</dbReference>
<evidence type="ECO:0000256" key="9">
    <source>
        <dbReference type="ARBA" id="ARBA00056079"/>
    </source>
</evidence>
<protein>
    <recommendedName>
        <fullName evidence="10">Probable guanine deaminase</fullName>
        <ecNumber evidence="4">3.5.4.3</ecNumber>
    </recommendedName>
    <alternativeName>
        <fullName evidence="11">Guanine aminohydrolase</fullName>
    </alternativeName>
</protein>
<accession>A0A168AQ32</accession>
<comment type="caution">
    <text evidence="13">The sequence shown here is derived from an EMBL/GenBank/DDBJ whole genome shotgun (WGS) entry which is preliminary data.</text>
</comment>
<comment type="catalytic activity">
    <reaction evidence="8">
        <text>guanine + H2O + H(+) = xanthine + NH4(+)</text>
        <dbReference type="Rhea" id="RHEA:14665"/>
        <dbReference type="ChEBI" id="CHEBI:15377"/>
        <dbReference type="ChEBI" id="CHEBI:15378"/>
        <dbReference type="ChEBI" id="CHEBI:16235"/>
        <dbReference type="ChEBI" id="CHEBI:17712"/>
        <dbReference type="ChEBI" id="CHEBI:28938"/>
        <dbReference type="EC" id="3.5.4.3"/>
    </reaction>
</comment>
<dbReference type="FunFam" id="3.20.20.140:FF:000022">
    <property type="entry name" value="Guanine deaminase"/>
    <property type="match status" value="1"/>
</dbReference>
<dbReference type="OrthoDB" id="194468at2759"/>
<evidence type="ECO:0000256" key="10">
    <source>
        <dbReference type="ARBA" id="ARBA00069860"/>
    </source>
</evidence>
<dbReference type="PANTHER" id="PTHR11271:SF6">
    <property type="entry name" value="GUANINE DEAMINASE"/>
    <property type="match status" value="1"/>
</dbReference>
<evidence type="ECO:0000259" key="12">
    <source>
        <dbReference type="Pfam" id="PF01979"/>
    </source>
</evidence>
<evidence type="ECO:0000256" key="5">
    <source>
        <dbReference type="ARBA" id="ARBA00022723"/>
    </source>
</evidence>
<name>A0A168AQ32_9HYPO</name>
<evidence type="ECO:0000256" key="1">
    <source>
        <dbReference type="ARBA" id="ARBA00001947"/>
    </source>
</evidence>
<comment type="similarity">
    <text evidence="3">Belongs to the metallo-dependent hydrolases superfamily. ATZ/TRZ family.</text>
</comment>
<proteinExistence type="inferred from homology"/>
<dbReference type="AlphaFoldDB" id="A0A168AQ32"/>
<evidence type="ECO:0000256" key="4">
    <source>
        <dbReference type="ARBA" id="ARBA00012781"/>
    </source>
</evidence>
<evidence type="ECO:0000313" key="13">
    <source>
        <dbReference type="EMBL" id="KZZ94196.1"/>
    </source>
</evidence>
<dbReference type="EC" id="3.5.4.3" evidence="4"/>
<reference evidence="13 14" key="1">
    <citation type="journal article" date="2016" name="Genome Biol. Evol.">
        <title>Divergent and convergent evolution of fungal pathogenicity.</title>
        <authorList>
            <person name="Shang Y."/>
            <person name="Xiao G."/>
            <person name="Zheng P."/>
            <person name="Cen K."/>
            <person name="Zhan S."/>
            <person name="Wang C."/>
        </authorList>
    </citation>
    <scope>NUCLEOTIDE SEQUENCE [LARGE SCALE GENOMIC DNA]</scope>
    <source>
        <strain evidence="13 14">RCEF 2490</strain>
    </source>
</reference>
<keyword evidence="14" id="KW-1185">Reference proteome</keyword>
<evidence type="ECO:0000256" key="7">
    <source>
        <dbReference type="ARBA" id="ARBA00022833"/>
    </source>
</evidence>
<organism evidence="13 14">
    <name type="scientific">Moelleriella libera RCEF 2490</name>
    <dbReference type="NCBI Taxonomy" id="1081109"/>
    <lineage>
        <taxon>Eukaryota</taxon>
        <taxon>Fungi</taxon>
        <taxon>Dikarya</taxon>
        <taxon>Ascomycota</taxon>
        <taxon>Pezizomycotina</taxon>
        <taxon>Sordariomycetes</taxon>
        <taxon>Hypocreomycetidae</taxon>
        <taxon>Hypocreales</taxon>
        <taxon>Clavicipitaceae</taxon>
        <taxon>Moelleriella</taxon>
    </lineage>
</organism>
<dbReference type="Proteomes" id="UP000078544">
    <property type="component" value="Unassembled WGS sequence"/>
</dbReference>
<comment type="pathway">
    <text evidence="2">Purine metabolism; guanine degradation; xanthine from guanine: step 1/1.</text>
</comment>
<dbReference type="GO" id="GO:0008270">
    <property type="term" value="F:zinc ion binding"/>
    <property type="evidence" value="ECO:0007669"/>
    <property type="project" value="TreeGrafter"/>
</dbReference>
<comment type="function">
    <text evidence="9">Catalyzes the hydrolytic deamination of guanine, producing xanthine and ammonia.</text>
</comment>
<feature type="domain" description="Amidohydrolase-related" evidence="12">
    <location>
        <begin position="86"/>
        <end position="462"/>
    </location>
</feature>
<dbReference type="InterPro" id="IPR032466">
    <property type="entry name" value="Metal_Hydrolase"/>
</dbReference>
<dbReference type="PANTHER" id="PTHR11271">
    <property type="entry name" value="GUANINE DEAMINASE"/>
    <property type="match status" value="1"/>
</dbReference>